<dbReference type="AlphaFoldDB" id="A0A4C2A786"/>
<protein>
    <submittedName>
        <fullName evidence="1">Uncharacterized protein</fullName>
    </submittedName>
</protein>
<reference evidence="1 2" key="1">
    <citation type="journal article" date="2019" name="Commun. Biol.">
        <title>The bagworm genome reveals a unique fibroin gene that provides high tensile strength.</title>
        <authorList>
            <person name="Kono N."/>
            <person name="Nakamura H."/>
            <person name="Ohtoshi R."/>
            <person name="Tomita M."/>
            <person name="Numata K."/>
            <person name="Arakawa K."/>
        </authorList>
    </citation>
    <scope>NUCLEOTIDE SEQUENCE [LARGE SCALE GENOMIC DNA]</scope>
</reference>
<comment type="caution">
    <text evidence="1">The sequence shown here is derived from an EMBL/GenBank/DDBJ whole genome shotgun (WGS) entry which is preliminary data.</text>
</comment>
<name>A0A4C2A786_EUMVA</name>
<dbReference type="EMBL" id="BGZK01002544">
    <property type="protein sequence ID" value="GBP94747.1"/>
    <property type="molecule type" value="Genomic_DNA"/>
</dbReference>
<evidence type="ECO:0000313" key="1">
    <source>
        <dbReference type="EMBL" id="GBP94747.1"/>
    </source>
</evidence>
<keyword evidence="2" id="KW-1185">Reference proteome</keyword>
<proteinExistence type="predicted"/>
<gene>
    <name evidence="1" type="ORF">EVAR_61515_1</name>
</gene>
<accession>A0A4C2A786</accession>
<dbReference type="Proteomes" id="UP000299102">
    <property type="component" value="Unassembled WGS sequence"/>
</dbReference>
<sequence length="111" mass="12316">MKILKEHTDETEYIQMYVNRKPTKCNIAGDIVPEKSAIDNELIIKFDRVTHTAGNYPGGATYSRGSIMIILSEIFADTGAAPRGVLIFLMALLRETEQLINRCASAPETLT</sequence>
<organism evidence="1 2">
    <name type="scientific">Eumeta variegata</name>
    <name type="common">Bagworm moth</name>
    <name type="synonym">Eumeta japonica</name>
    <dbReference type="NCBI Taxonomy" id="151549"/>
    <lineage>
        <taxon>Eukaryota</taxon>
        <taxon>Metazoa</taxon>
        <taxon>Ecdysozoa</taxon>
        <taxon>Arthropoda</taxon>
        <taxon>Hexapoda</taxon>
        <taxon>Insecta</taxon>
        <taxon>Pterygota</taxon>
        <taxon>Neoptera</taxon>
        <taxon>Endopterygota</taxon>
        <taxon>Lepidoptera</taxon>
        <taxon>Glossata</taxon>
        <taxon>Ditrysia</taxon>
        <taxon>Tineoidea</taxon>
        <taxon>Psychidae</taxon>
        <taxon>Oiketicinae</taxon>
        <taxon>Eumeta</taxon>
    </lineage>
</organism>
<evidence type="ECO:0000313" key="2">
    <source>
        <dbReference type="Proteomes" id="UP000299102"/>
    </source>
</evidence>